<dbReference type="GO" id="GO:0016853">
    <property type="term" value="F:isomerase activity"/>
    <property type="evidence" value="ECO:0007669"/>
    <property type="project" value="UniProtKB-KW"/>
</dbReference>
<keyword evidence="2" id="KW-0413">Isomerase</keyword>
<dbReference type="GO" id="GO:0005975">
    <property type="term" value="P:carbohydrate metabolic process"/>
    <property type="evidence" value="ECO:0007669"/>
    <property type="project" value="InterPro"/>
</dbReference>
<dbReference type="PATRIC" id="fig|1441095.3.peg.5002"/>
<dbReference type="Proteomes" id="UP000067625">
    <property type="component" value="Chromosome"/>
</dbReference>
<name>A0A0M3RAX7_9BACI</name>
<dbReference type="STRING" id="1441095.AM592_22610"/>
<sequence>MNVKSEEYIKEQIFSALNFYYPKCMDLENGGYVGEMLDDGTIVDVKTKHLVATSRHIYTFSVGALLDGPEWCKEAAEHGLRFLQSFHLDKENGGYFTELSGQEVADSSKNAYGHAFVLLAASMAAKAGISGSEKVIEDVYQTMEKHFWEEEHRLYRDFANADWSNFSSYRGQNANMHSCEAMLTAYEATGDEKYLKRAHELAESVVNKLASQSGGWIWEHFDEQWKANFQYSNETNNETRDEFRPIGFVPGHQFEWCKMFVWLDKYQNEPGLVEKAETLFKDTWNKAWDEKYGGLIYSLTQQFEMIDDDKNYWVQAEAIAASAMLAARTGNEAYWDCYRQVFQYSHYYFIDHQYGAWYALLSRQNKKYSELKSPATKADYHPISACYLALREIK</sequence>
<protein>
    <submittedName>
        <fullName evidence="3">N-acylglucosamine 2-epimerase</fullName>
    </submittedName>
</protein>
<reference evidence="3 4" key="2">
    <citation type="journal article" date="2016" name="Int. J. Syst. Evol. Microbiol.">
        <title>Bacillus gobiensis sp. nov., isolated from a soil sample.</title>
        <authorList>
            <person name="Liu B."/>
            <person name="Liu G.H."/>
            <person name="Cetin S."/>
            <person name="Schumann P."/>
            <person name="Pan Z.Z."/>
            <person name="Chen Q.Q."/>
        </authorList>
    </citation>
    <scope>NUCLEOTIDE SEQUENCE [LARGE SCALE GENOMIC DNA]</scope>
    <source>
        <strain evidence="3 4">FJAT-4402</strain>
    </source>
</reference>
<dbReference type="EMBL" id="CP012600">
    <property type="protein sequence ID" value="ALC83976.1"/>
    <property type="molecule type" value="Genomic_DNA"/>
</dbReference>
<dbReference type="Gene3D" id="1.50.10.10">
    <property type="match status" value="1"/>
</dbReference>
<evidence type="ECO:0000256" key="2">
    <source>
        <dbReference type="ARBA" id="ARBA00023235"/>
    </source>
</evidence>
<dbReference type="Pfam" id="PF07221">
    <property type="entry name" value="GlcNAc_2-epim"/>
    <property type="match status" value="1"/>
</dbReference>
<dbReference type="SUPFAM" id="SSF48208">
    <property type="entry name" value="Six-hairpin glycosidases"/>
    <property type="match status" value="1"/>
</dbReference>
<evidence type="ECO:0000256" key="1">
    <source>
        <dbReference type="ARBA" id="ARBA00008558"/>
    </source>
</evidence>
<proteinExistence type="inferred from homology"/>
<comment type="similarity">
    <text evidence="1">Belongs to the N-acylglucosamine 2-epimerase family.</text>
</comment>
<dbReference type="InterPro" id="IPR012341">
    <property type="entry name" value="6hp_glycosidase-like_sf"/>
</dbReference>
<dbReference type="AlphaFoldDB" id="A0A0M3RAX7"/>
<accession>A0A0M3RAX7</accession>
<gene>
    <name evidence="3" type="ORF">AM592_22610</name>
</gene>
<evidence type="ECO:0000313" key="4">
    <source>
        <dbReference type="Proteomes" id="UP000067625"/>
    </source>
</evidence>
<dbReference type="PANTHER" id="PTHR15108">
    <property type="entry name" value="N-ACYLGLUCOSAMINE-2-EPIMERASE"/>
    <property type="match status" value="1"/>
</dbReference>
<dbReference type="InterPro" id="IPR010819">
    <property type="entry name" value="AGE/CE"/>
</dbReference>
<reference evidence="4" key="1">
    <citation type="submission" date="2015-08" db="EMBL/GenBank/DDBJ databases">
        <title>Genome sequencing project for genomic taxonomy and phylogenomics of Bacillus-like bacteria.</title>
        <authorList>
            <person name="Liu B."/>
            <person name="Wang J."/>
            <person name="Zhu Y."/>
            <person name="Liu G."/>
            <person name="Chen Q."/>
            <person name="Chen Z."/>
            <person name="Lan J."/>
            <person name="Che J."/>
            <person name="Ge C."/>
            <person name="Shi H."/>
            <person name="Pan Z."/>
            <person name="Liu X."/>
        </authorList>
    </citation>
    <scope>NUCLEOTIDE SEQUENCE [LARGE SCALE GENOMIC DNA]</scope>
    <source>
        <strain evidence="4">FJAT-4402</strain>
    </source>
</reference>
<keyword evidence="4" id="KW-1185">Reference proteome</keyword>
<organism evidence="3 4">
    <name type="scientific">Bacillus gobiensis</name>
    <dbReference type="NCBI Taxonomy" id="1441095"/>
    <lineage>
        <taxon>Bacteria</taxon>
        <taxon>Bacillati</taxon>
        <taxon>Bacillota</taxon>
        <taxon>Bacilli</taxon>
        <taxon>Bacillales</taxon>
        <taxon>Bacillaceae</taxon>
        <taxon>Bacillus</taxon>
    </lineage>
</organism>
<dbReference type="RefSeq" id="WP_053605865.1">
    <property type="nucleotide sequence ID" value="NZ_CP012600.1"/>
</dbReference>
<dbReference type="InterPro" id="IPR008928">
    <property type="entry name" value="6-hairpin_glycosidase_sf"/>
</dbReference>
<evidence type="ECO:0000313" key="3">
    <source>
        <dbReference type="EMBL" id="ALC83976.1"/>
    </source>
</evidence>